<gene>
    <name evidence="2" type="ORF">SAMN02745148_02764</name>
</gene>
<accession>A0A1M5C029</accession>
<dbReference type="Proteomes" id="UP000184346">
    <property type="component" value="Unassembled WGS sequence"/>
</dbReference>
<organism evidence="2 3">
    <name type="scientific">Modicisalibacter ilicicola DSM 19980</name>
    <dbReference type="NCBI Taxonomy" id="1121942"/>
    <lineage>
        <taxon>Bacteria</taxon>
        <taxon>Pseudomonadati</taxon>
        <taxon>Pseudomonadota</taxon>
        <taxon>Gammaproteobacteria</taxon>
        <taxon>Oceanospirillales</taxon>
        <taxon>Halomonadaceae</taxon>
        <taxon>Modicisalibacter</taxon>
    </lineage>
</organism>
<keyword evidence="3" id="KW-1185">Reference proteome</keyword>
<feature type="transmembrane region" description="Helical" evidence="1">
    <location>
        <begin position="238"/>
        <end position="258"/>
    </location>
</feature>
<evidence type="ECO:0008006" key="4">
    <source>
        <dbReference type="Google" id="ProtNLM"/>
    </source>
</evidence>
<feature type="transmembrane region" description="Helical" evidence="1">
    <location>
        <begin position="28"/>
        <end position="48"/>
    </location>
</feature>
<evidence type="ECO:0000313" key="3">
    <source>
        <dbReference type="Proteomes" id="UP000184346"/>
    </source>
</evidence>
<dbReference type="AlphaFoldDB" id="A0A1M5C029"/>
<dbReference type="EMBL" id="FQUJ01000012">
    <property type="protein sequence ID" value="SHF48098.1"/>
    <property type="molecule type" value="Genomic_DNA"/>
</dbReference>
<feature type="transmembrane region" description="Helical" evidence="1">
    <location>
        <begin position="135"/>
        <end position="155"/>
    </location>
</feature>
<keyword evidence="1" id="KW-1133">Transmembrane helix</keyword>
<evidence type="ECO:0000256" key="1">
    <source>
        <dbReference type="SAM" id="Phobius"/>
    </source>
</evidence>
<proteinExistence type="predicted"/>
<feature type="transmembrane region" description="Helical" evidence="1">
    <location>
        <begin position="329"/>
        <end position="347"/>
    </location>
</feature>
<feature type="transmembrane region" description="Helical" evidence="1">
    <location>
        <begin position="390"/>
        <end position="409"/>
    </location>
</feature>
<feature type="transmembrane region" description="Helical" evidence="1">
    <location>
        <begin position="107"/>
        <end position="128"/>
    </location>
</feature>
<keyword evidence="1" id="KW-0472">Membrane</keyword>
<feature type="transmembrane region" description="Helical" evidence="1">
    <location>
        <begin position="209"/>
        <end position="226"/>
    </location>
</feature>
<evidence type="ECO:0000313" key="2">
    <source>
        <dbReference type="EMBL" id="SHF48098.1"/>
    </source>
</evidence>
<protein>
    <recommendedName>
        <fullName evidence="4">Dolichyl-phosphate-mannose-protein mannosyltransferase</fullName>
    </recommendedName>
</protein>
<feature type="transmembrane region" description="Helical" evidence="1">
    <location>
        <begin position="184"/>
        <end position="203"/>
    </location>
</feature>
<name>A0A1M5C029_9GAMM</name>
<dbReference type="RefSeq" id="WP_139249132.1">
    <property type="nucleotide sequence ID" value="NZ_FQUJ01000012.1"/>
</dbReference>
<dbReference type="STRING" id="1121942.SAMN02745148_02764"/>
<feature type="transmembrane region" description="Helical" evidence="1">
    <location>
        <begin position="161"/>
        <end position="177"/>
    </location>
</feature>
<sequence length="411" mass="45559">MTAFLFLSLLYLMALGVVLVFGIKYKKLFFLLLAAFVFRCILLLVDYYDIYALPGSADDAAMFIERARQWSELSYGKILAEAGTSHSYNYSVLGAIFFKAFGFHSMILPAFNLVAGMLVVSLTGALVYKIWNMRAAQWAVFIIGLYPFSAINSAIAMREELSILLFLVGLYYFISWLREESVMGVYVSLFFFSFATLIHPGWVAAIVGVGAYSLYIIVKSIPLFLRGDRVTTRYFSKLVFSASIIFLSAGLAVAGGGIKLGKGISVGTEGGPELSEQIESRFAGAPEGGSAYPSIIATGNPVTQPWLIPARIVYFLYAPFPWDIKSAKHLLGLVSSFLMLFLTWRIIKGWKDIQQKRECLVLLLILASLVLIFSIGVSNIGTGIRHKTKFMALFIILAASSFDTIRVKIRR</sequence>
<feature type="transmembrane region" description="Helical" evidence="1">
    <location>
        <begin position="359"/>
        <end position="378"/>
    </location>
</feature>
<keyword evidence="1" id="KW-0812">Transmembrane</keyword>
<feature type="transmembrane region" description="Helical" evidence="1">
    <location>
        <begin position="6"/>
        <end position="23"/>
    </location>
</feature>
<dbReference type="OrthoDB" id="5787206at2"/>
<reference evidence="2 3" key="1">
    <citation type="submission" date="2016-11" db="EMBL/GenBank/DDBJ databases">
        <authorList>
            <person name="Jaros S."/>
            <person name="Januszkiewicz K."/>
            <person name="Wedrychowicz H."/>
        </authorList>
    </citation>
    <scope>NUCLEOTIDE SEQUENCE [LARGE SCALE GENOMIC DNA]</scope>
    <source>
        <strain evidence="2 3">DSM 19980</strain>
    </source>
</reference>